<keyword evidence="2" id="KW-1185">Reference proteome</keyword>
<comment type="caution">
    <text evidence="1">The sequence shown here is derived from an EMBL/GenBank/DDBJ whole genome shotgun (WGS) entry which is preliminary data.</text>
</comment>
<evidence type="ECO:0000313" key="1">
    <source>
        <dbReference type="EMBL" id="MCM0619644.1"/>
    </source>
</evidence>
<accession>A0A9X2IER9</accession>
<gene>
    <name evidence="1" type="ORF">M8330_04965</name>
</gene>
<dbReference type="EMBL" id="JAMOIL010000005">
    <property type="protein sequence ID" value="MCM0619644.1"/>
    <property type="molecule type" value="Genomic_DNA"/>
</dbReference>
<reference evidence="1" key="1">
    <citation type="submission" date="2022-05" db="EMBL/GenBank/DDBJ databases">
        <authorList>
            <person name="Tuo L."/>
        </authorList>
    </citation>
    <scope>NUCLEOTIDE SEQUENCE</scope>
    <source>
        <strain evidence="1">BSK12Z-4</strain>
    </source>
</reference>
<dbReference type="Proteomes" id="UP001139485">
    <property type="component" value="Unassembled WGS sequence"/>
</dbReference>
<proteinExistence type="predicted"/>
<organism evidence="1 2">
    <name type="scientific">Nocardioides bruguierae</name>
    <dbReference type="NCBI Taxonomy" id="2945102"/>
    <lineage>
        <taxon>Bacteria</taxon>
        <taxon>Bacillati</taxon>
        <taxon>Actinomycetota</taxon>
        <taxon>Actinomycetes</taxon>
        <taxon>Propionibacteriales</taxon>
        <taxon>Nocardioidaceae</taxon>
        <taxon>Nocardioides</taxon>
    </lineage>
</organism>
<dbReference type="AlphaFoldDB" id="A0A9X2IER9"/>
<sequence>MRRHQRPRRDERGGVLPMVAVMLTVLVASAAFTVDLGMQRVVRSDMQTVADVVALDLARDLRGRTAAEIQADPDWSAAVADSLGRNSDVLGTAPTLDVELVMVDQATGAVSPASGTQEPDGVRVTAHGSVSYAFRPGDGAAQRSAVAAVQPQACFRLGSYALGLDTADSVLLDALLGQALGGGASVTGISYTGLAGVDVSLADLAVTLDAGTADELADTTVGLGELALAAADVLRAGAGNAAAVSILEAINAGVSGLTVRVGDLVSLAPGADSALETSIDALDLVSSAILVANGTNAIAVPSLGVNALGLAGVDGTLTVVEAPRQACGPAGQATASTAQVALDVTGGLGAPGSELALGTSTLQAILQAGGVTAVVAPLLASVGTVDAGVDGDVALALEVAGSTGTLTDLRCGRAGAAALGDAITVDVVNGLATIGIDLDVAADLSADLSTLGPLDRLLVQPVLDLLPPLAEGTVHVELAANPTSSTAVGAFDALPDYESPVATGGDVSSSFLVTSTSVDLDVLGLPAGAAADPLVAALLSQVVTPAVDTLVSTTVEPLLDALGVTLNGSDVWGVPRPDCGATALRG</sequence>
<name>A0A9X2IER9_9ACTN</name>
<protein>
    <submittedName>
        <fullName evidence="1">Uncharacterized protein</fullName>
    </submittedName>
</protein>
<dbReference type="RefSeq" id="WP_250826436.1">
    <property type="nucleotide sequence ID" value="NZ_JAMOIL010000005.1"/>
</dbReference>
<evidence type="ECO:0000313" key="2">
    <source>
        <dbReference type="Proteomes" id="UP001139485"/>
    </source>
</evidence>